<reference evidence="4" key="2">
    <citation type="submission" date="2022-01" db="EMBL/GenBank/DDBJ databases">
        <authorList>
            <person name="Yamashiro T."/>
            <person name="Shiraishi A."/>
            <person name="Satake H."/>
            <person name="Nakayama K."/>
        </authorList>
    </citation>
    <scope>NUCLEOTIDE SEQUENCE</scope>
</reference>
<feature type="domain" description="Retrovirus-related Pol polyprotein from transposon TNT 1-94-like beta-barrel" evidence="3">
    <location>
        <begin position="395"/>
        <end position="439"/>
    </location>
</feature>
<keyword evidence="5" id="KW-1185">Reference proteome</keyword>
<comment type="caution">
    <text evidence="4">The sequence shown here is derived from an EMBL/GenBank/DDBJ whole genome shotgun (WGS) entry which is preliminary data.</text>
</comment>
<dbReference type="Proteomes" id="UP001151760">
    <property type="component" value="Unassembled WGS sequence"/>
</dbReference>
<sequence length="491" mass="56295">MLCKPKPFYDEKKKVAIDYKNPLYLTKAKQVQPALYNGHELVKTIHAHAVVYDSEDTLEIAEKTRIAMLEKMKSTLWVDKGERDFEQTKKCYLTKDTPEFDIVFEINKMKASLQGKDKAIRKLKEQISQMNERRSEADQSVEIVCELVEEARIQKPLDNVLENARFYTKRSHELLEYVTGTCLKESNKRDKKAATTPLNRKKVNSFTEASGSKLRSNTKNNRILPTKSDNKKKVEAHPRNNKSKLKQKNRVDSSISSTRTIINSNSNSVCKTCNKCLIYANHDKCVVKYLKSVNAPIIKNVLSTVKQVWKAIGKLFANVGYQWKPTGKKFTLGEQCPLTRFTKSKVVPLMQPKHISSSKFVIIERFNNTSQKPLTRYKRKNKQEKALSNGIPTIGCSKHMTGNHSWLRNFMKKFIRTVRFGNGHFGAIMGYGDYVIDLEVEFRKQTCYVRNEDGVDLLKGSRGSNLYTISVEYMMKSSPICLLSKASKNKS</sequence>
<feature type="compositionally biased region" description="Polar residues" evidence="2">
    <location>
        <begin position="204"/>
        <end position="223"/>
    </location>
</feature>
<dbReference type="InterPro" id="IPR054722">
    <property type="entry name" value="PolX-like_BBD"/>
</dbReference>
<evidence type="ECO:0000313" key="4">
    <source>
        <dbReference type="EMBL" id="GJS63081.1"/>
    </source>
</evidence>
<feature type="region of interest" description="Disordered" evidence="2">
    <location>
        <begin position="186"/>
        <end position="256"/>
    </location>
</feature>
<protein>
    <recommendedName>
        <fullName evidence="3">Retrovirus-related Pol polyprotein from transposon TNT 1-94-like beta-barrel domain-containing protein</fullName>
    </recommendedName>
</protein>
<evidence type="ECO:0000313" key="5">
    <source>
        <dbReference type="Proteomes" id="UP001151760"/>
    </source>
</evidence>
<gene>
    <name evidence="4" type="ORF">Tco_0677645</name>
</gene>
<feature type="compositionally biased region" description="Basic and acidic residues" evidence="2">
    <location>
        <begin position="228"/>
        <end position="238"/>
    </location>
</feature>
<keyword evidence="1" id="KW-0175">Coiled coil</keyword>
<dbReference type="Pfam" id="PF22936">
    <property type="entry name" value="Pol_BBD"/>
    <property type="match status" value="1"/>
</dbReference>
<evidence type="ECO:0000259" key="3">
    <source>
        <dbReference type="Pfam" id="PF22936"/>
    </source>
</evidence>
<name>A0ABQ4XD00_9ASTR</name>
<reference evidence="4" key="1">
    <citation type="journal article" date="2022" name="Int. J. Mol. Sci.">
        <title>Draft Genome of Tanacetum Coccineum: Genomic Comparison of Closely Related Tanacetum-Family Plants.</title>
        <authorList>
            <person name="Yamashiro T."/>
            <person name="Shiraishi A."/>
            <person name="Nakayama K."/>
            <person name="Satake H."/>
        </authorList>
    </citation>
    <scope>NUCLEOTIDE SEQUENCE</scope>
</reference>
<proteinExistence type="predicted"/>
<organism evidence="4 5">
    <name type="scientific">Tanacetum coccineum</name>
    <dbReference type="NCBI Taxonomy" id="301880"/>
    <lineage>
        <taxon>Eukaryota</taxon>
        <taxon>Viridiplantae</taxon>
        <taxon>Streptophyta</taxon>
        <taxon>Embryophyta</taxon>
        <taxon>Tracheophyta</taxon>
        <taxon>Spermatophyta</taxon>
        <taxon>Magnoliopsida</taxon>
        <taxon>eudicotyledons</taxon>
        <taxon>Gunneridae</taxon>
        <taxon>Pentapetalae</taxon>
        <taxon>asterids</taxon>
        <taxon>campanulids</taxon>
        <taxon>Asterales</taxon>
        <taxon>Asteraceae</taxon>
        <taxon>Asteroideae</taxon>
        <taxon>Anthemideae</taxon>
        <taxon>Anthemidinae</taxon>
        <taxon>Tanacetum</taxon>
    </lineage>
</organism>
<feature type="coiled-coil region" evidence="1">
    <location>
        <begin position="106"/>
        <end position="140"/>
    </location>
</feature>
<dbReference type="EMBL" id="BQNB010009405">
    <property type="protein sequence ID" value="GJS63081.1"/>
    <property type="molecule type" value="Genomic_DNA"/>
</dbReference>
<feature type="compositionally biased region" description="Basic residues" evidence="2">
    <location>
        <begin position="239"/>
        <end position="248"/>
    </location>
</feature>
<evidence type="ECO:0000256" key="1">
    <source>
        <dbReference type="SAM" id="Coils"/>
    </source>
</evidence>
<evidence type="ECO:0000256" key="2">
    <source>
        <dbReference type="SAM" id="MobiDB-lite"/>
    </source>
</evidence>
<accession>A0ABQ4XD00</accession>